<dbReference type="AlphaFoldDB" id="A0A4Y2BZK1"/>
<evidence type="ECO:0000313" key="2">
    <source>
        <dbReference type="Proteomes" id="UP000499080"/>
    </source>
</evidence>
<accession>A0A4Y2BZK1</accession>
<evidence type="ECO:0000313" key="1">
    <source>
        <dbReference type="EMBL" id="GBL97640.1"/>
    </source>
</evidence>
<sequence>MAVQREYRRHFNVHRNQVVPAHNTILRWVSSVHTRGTLTSKRPSVVTRTVHTPEHVESVRQAVLRSQSRSAQKHSSELGISNRSVSRILHLDLKFQPYKLAFVQQLKPGDYAQRLNFPLEMEDEETPSETHQ</sequence>
<protein>
    <submittedName>
        <fullName evidence="1">Uncharacterized protein</fullName>
    </submittedName>
</protein>
<organism evidence="1 2">
    <name type="scientific">Araneus ventricosus</name>
    <name type="common">Orbweaver spider</name>
    <name type="synonym">Epeira ventricosa</name>
    <dbReference type="NCBI Taxonomy" id="182803"/>
    <lineage>
        <taxon>Eukaryota</taxon>
        <taxon>Metazoa</taxon>
        <taxon>Ecdysozoa</taxon>
        <taxon>Arthropoda</taxon>
        <taxon>Chelicerata</taxon>
        <taxon>Arachnida</taxon>
        <taxon>Araneae</taxon>
        <taxon>Araneomorphae</taxon>
        <taxon>Entelegynae</taxon>
        <taxon>Araneoidea</taxon>
        <taxon>Araneidae</taxon>
        <taxon>Araneus</taxon>
    </lineage>
</organism>
<proteinExistence type="predicted"/>
<dbReference type="EMBL" id="BGPR01000131">
    <property type="protein sequence ID" value="GBL97640.1"/>
    <property type="molecule type" value="Genomic_DNA"/>
</dbReference>
<name>A0A4Y2BZK1_ARAVE</name>
<comment type="caution">
    <text evidence="1">The sequence shown here is derived from an EMBL/GenBank/DDBJ whole genome shotgun (WGS) entry which is preliminary data.</text>
</comment>
<dbReference type="PANTHER" id="PTHR47326:SF1">
    <property type="entry name" value="HTH PSQ-TYPE DOMAIN-CONTAINING PROTEIN"/>
    <property type="match status" value="1"/>
</dbReference>
<dbReference type="PANTHER" id="PTHR47326">
    <property type="entry name" value="TRANSPOSABLE ELEMENT TC3 TRANSPOSASE-LIKE PROTEIN"/>
    <property type="match status" value="1"/>
</dbReference>
<keyword evidence="2" id="KW-1185">Reference proteome</keyword>
<dbReference type="OrthoDB" id="6782743at2759"/>
<gene>
    <name evidence="1" type="ORF">AVEN_49145_1</name>
</gene>
<dbReference type="Proteomes" id="UP000499080">
    <property type="component" value="Unassembled WGS sequence"/>
</dbReference>
<reference evidence="1 2" key="1">
    <citation type="journal article" date="2019" name="Sci. Rep.">
        <title>Orb-weaving spider Araneus ventricosus genome elucidates the spidroin gene catalogue.</title>
        <authorList>
            <person name="Kono N."/>
            <person name="Nakamura H."/>
            <person name="Ohtoshi R."/>
            <person name="Moran D.A.P."/>
            <person name="Shinohara A."/>
            <person name="Yoshida Y."/>
            <person name="Fujiwara M."/>
            <person name="Mori M."/>
            <person name="Tomita M."/>
            <person name="Arakawa K."/>
        </authorList>
    </citation>
    <scope>NUCLEOTIDE SEQUENCE [LARGE SCALE GENOMIC DNA]</scope>
</reference>